<dbReference type="Proteomes" id="UP000255460">
    <property type="component" value="Unassembled WGS sequence"/>
</dbReference>
<evidence type="ECO:0000313" key="2">
    <source>
        <dbReference type="EMBL" id="STE89113.1"/>
    </source>
</evidence>
<evidence type="ECO:0000256" key="1">
    <source>
        <dbReference type="SAM" id="MobiDB-lite"/>
    </source>
</evidence>
<dbReference type="EMBL" id="UFZQ01000001">
    <property type="protein sequence ID" value="STE89113.1"/>
    <property type="molecule type" value="Genomic_DNA"/>
</dbReference>
<name>A0A376L2M9_ECOLX</name>
<feature type="region of interest" description="Disordered" evidence="1">
    <location>
        <begin position="27"/>
        <end position="47"/>
    </location>
</feature>
<evidence type="ECO:0000313" key="3">
    <source>
        <dbReference type="Proteomes" id="UP000255460"/>
    </source>
</evidence>
<organism evidence="2 3">
    <name type="scientific">Escherichia coli</name>
    <dbReference type="NCBI Taxonomy" id="562"/>
    <lineage>
        <taxon>Bacteria</taxon>
        <taxon>Pseudomonadati</taxon>
        <taxon>Pseudomonadota</taxon>
        <taxon>Gammaproteobacteria</taxon>
        <taxon>Enterobacterales</taxon>
        <taxon>Enterobacteriaceae</taxon>
        <taxon>Escherichia</taxon>
    </lineage>
</organism>
<gene>
    <name evidence="2" type="ORF">NCTC10418_06835</name>
</gene>
<proteinExistence type="predicted"/>
<reference evidence="2 3" key="1">
    <citation type="submission" date="2018-06" db="EMBL/GenBank/DDBJ databases">
        <authorList>
            <consortium name="Pathogen Informatics"/>
            <person name="Doyle S."/>
        </authorList>
    </citation>
    <scope>NUCLEOTIDE SEQUENCE [LARGE SCALE GENOMIC DNA]</scope>
    <source>
        <strain evidence="2 3">NCTC10418</strain>
    </source>
</reference>
<sequence>MKMVLQKALRQAEEDIRRARLDTARKWKKDGGEMAGRLQEAERSTKR</sequence>
<accession>A0A376L2M9</accession>
<dbReference type="AlphaFoldDB" id="A0A376L2M9"/>
<protein>
    <submittedName>
        <fullName evidence="2">Uncharacterized protein</fullName>
    </submittedName>
</protein>